<dbReference type="EMBL" id="FZNR01000001">
    <property type="protein sequence ID" value="SNR28044.1"/>
    <property type="molecule type" value="Genomic_DNA"/>
</dbReference>
<evidence type="ECO:0000313" key="3">
    <source>
        <dbReference type="EMBL" id="SNR28044.1"/>
    </source>
</evidence>
<feature type="region of interest" description="Disordered" evidence="1">
    <location>
        <begin position="31"/>
        <end position="66"/>
    </location>
</feature>
<organism evidence="3 4">
    <name type="scientific">Actinoplanes regularis</name>
    <dbReference type="NCBI Taxonomy" id="52697"/>
    <lineage>
        <taxon>Bacteria</taxon>
        <taxon>Bacillati</taxon>
        <taxon>Actinomycetota</taxon>
        <taxon>Actinomycetes</taxon>
        <taxon>Micromonosporales</taxon>
        <taxon>Micromonosporaceae</taxon>
        <taxon>Actinoplanes</taxon>
    </lineage>
</organism>
<keyword evidence="2" id="KW-0732">Signal</keyword>
<gene>
    <name evidence="3" type="ORF">SAMN06264365_101496</name>
</gene>
<dbReference type="Proteomes" id="UP000198415">
    <property type="component" value="Unassembled WGS sequence"/>
</dbReference>
<keyword evidence="4" id="KW-1185">Reference proteome</keyword>
<feature type="chain" id="PRO_5039475451" description="Ricin B lectin domain-containing protein" evidence="2">
    <location>
        <begin position="23"/>
        <end position="222"/>
    </location>
</feature>
<protein>
    <recommendedName>
        <fullName evidence="5">Ricin B lectin domain-containing protein</fullName>
    </recommendedName>
</protein>
<accession>A0A238V1U6</accession>
<feature type="signal peptide" evidence="2">
    <location>
        <begin position="1"/>
        <end position="22"/>
    </location>
</feature>
<dbReference type="PROSITE" id="PS51257">
    <property type="entry name" value="PROKAR_LIPOPROTEIN"/>
    <property type="match status" value="1"/>
</dbReference>
<dbReference type="OrthoDB" id="3296927at2"/>
<evidence type="ECO:0000256" key="2">
    <source>
        <dbReference type="SAM" id="SignalP"/>
    </source>
</evidence>
<name>A0A238V1U6_9ACTN</name>
<reference evidence="3 4" key="1">
    <citation type="submission" date="2017-06" db="EMBL/GenBank/DDBJ databases">
        <authorList>
            <person name="Kim H.J."/>
            <person name="Triplett B.A."/>
        </authorList>
    </citation>
    <scope>NUCLEOTIDE SEQUENCE [LARGE SCALE GENOMIC DNA]</scope>
    <source>
        <strain evidence="3 4">DSM 43151</strain>
    </source>
</reference>
<dbReference type="AlphaFoldDB" id="A0A238V1U6"/>
<evidence type="ECO:0000313" key="4">
    <source>
        <dbReference type="Proteomes" id="UP000198415"/>
    </source>
</evidence>
<sequence length="222" mass="22069">MSAVAKIGLLAGGSLFVLSAAACSSSDPVSAPADGSAPVVSSAPASTAPPTESGSTTPAGIAPVGPGAPVRADRQLVFATAQSGGRKMLTVGSDGVVALTDRLGDKALFVPSPVEVGGDRYLLKTAKMIEGGEAWCLHVNSPGGGQPLNLKTTACDAGKEDQIFTFPLAPGGKGRLIEVGGMYVFAEGADGAVVVQESGEGDAMSSFTVRDEGKSTIPHLGD</sequence>
<proteinExistence type="predicted"/>
<evidence type="ECO:0000256" key="1">
    <source>
        <dbReference type="SAM" id="MobiDB-lite"/>
    </source>
</evidence>
<evidence type="ECO:0008006" key="5">
    <source>
        <dbReference type="Google" id="ProtNLM"/>
    </source>
</evidence>
<dbReference type="RefSeq" id="WP_143232190.1">
    <property type="nucleotide sequence ID" value="NZ_BOMU01000006.1"/>
</dbReference>